<gene>
    <name evidence="1" type="ORF">HPB49_006006</name>
</gene>
<organism evidence="1 2">
    <name type="scientific">Dermacentor silvarum</name>
    <name type="common">Tick</name>
    <dbReference type="NCBI Taxonomy" id="543639"/>
    <lineage>
        <taxon>Eukaryota</taxon>
        <taxon>Metazoa</taxon>
        <taxon>Ecdysozoa</taxon>
        <taxon>Arthropoda</taxon>
        <taxon>Chelicerata</taxon>
        <taxon>Arachnida</taxon>
        <taxon>Acari</taxon>
        <taxon>Parasitiformes</taxon>
        <taxon>Ixodida</taxon>
        <taxon>Ixodoidea</taxon>
        <taxon>Ixodidae</taxon>
        <taxon>Rhipicephalinae</taxon>
        <taxon>Dermacentor</taxon>
    </lineage>
</organism>
<sequence length="813" mass="89769">MDVEVEGTELSPEEFDQPGWMHAHKVLGRGKTTTKVAAGTSTEASTTTKEAGASQTASQKNNVGKSEASHTAEQRRPRRRAPPPRMPANDYKIVVRPRDGLNLSVWSEAEVADSIRKTLRFPDATTITDVVQVNRAQNLVLVSTPDEGRAEAYSKLTELSLGGKLYKLSPYVTAPDDSAKGVLHGIPGYDTQADIISSLQNNTPRVLHARRLGTTNSVIIVFEGPMVPHYVRYRGTLMRCLLYKKKIEVCSICRAIGHRRDICPTPTVKRCQKCGQDNPLEEHECEPKCVVCGGPHMARSKDCRRRFTTPPIIRRRRLQQRLTQFTTQPTLDQGGPQVRPSRSKEQKRQESDAGRSRSRSLSYPPLPTRQRSNSRPRSTQGEDLDPTTFRTSEWTTILHEYKGGKPSPETLVVPPHGAPVRAKSPAAAVRTPADATPATFKPTCHAQQQQQQLRVTHAVALPSKQFASLPPDTIRVVSRPRGGLALNGAMAQSLMQALQVTTADRDLGEFHLRIHPTNNSFTVATPHESKALLLVQIKEVVLKETSYPVAAYIAPPPAAARGVISQAYWAETPEQMLRDLQTRNPEADIIAARRMGRTLSILITFAHGPVPLTIRYMSVVYRCMPHKGSPDACTNCRRLGHRYDVCPHPKSGLCPRCGDKHEPQDLPSCIPICILCGRQHLMGTGSCKARNATAKRRSPPPQKAKCPTKKDFSPLSTTLPSTYTWASKAAKTNITNSQDPEVKVLRKEVKQLRAALSTSIPSLPPPSTTPILFIHPIQPTSSDKRRPDESPAKPIDLEAKFQDLAQNPEAKFT</sequence>
<keyword evidence="2" id="KW-1185">Reference proteome</keyword>
<proteinExistence type="predicted"/>
<protein>
    <submittedName>
        <fullName evidence="1">Uncharacterized protein</fullName>
    </submittedName>
</protein>
<name>A0ACB8DBM6_DERSI</name>
<dbReference type="Proteomes" id="UP000821865">
    <property type="component" value="Chromosome 2"/>
</dbReference>
<reference evidence="1" key="1">
    <citation type="submission" date="2020-05" db="EMBL/GenBank/DDBJ databases">
        <title>Large-scale comparative analyses of tick genomes elucidate their genetic diversity and vector capacities.</title>
        <authorList>
            <person name="Jia N."/>
            <person name="Wang J."/>
            <person name="Shi W."/>
            <person name="Du L."/>
            <person name="Sun Y."/>
            <person name="Zhan W."/>
            <person name="Jiang J."/>
            <person name="Wang Q."/>
            <person name="Zhang B."/>
            <person name="Ji P."/>
            <person name="Sakyi L.B."/>
            <person name="Cui X."/>
            <person name="Yuan T."/>
            <person name="Jiang B."/>
            <person name="Yang W."/>
            <person name="Lam T.T.-Y."/>
            <person name="Chang Q."/>
            <person name="Ding S."/>
            <person name="Wang X."/>
            <person name="Zhu J."/>
            <person name="Ruan X."/>
            <person name="Zhao L."/>
            <person name="Wei J."/>
            <person name="Que T."/>
            <person name="Du C."/>
            <person name="Cheng J."/>
            <person name="Dai P."/>
            <person name="Han X."/>
            <person name="Huang E."/>
            <person name="Gao Y."/>
            <person name="Liu J."/>
            <person name="Shao H."/>
            <person name="Ye R."/>
            <person name="Li L."/>
            <person name="Wei W."/>
            <person name="Wang X."/>
            <person name="Wang C."/>
            <person name="Yang T."/>
            <person name="Huo Q."/>
            <person name="Li W."/>
            <person name="Guo W."/>
            <person name="Chen H."/>
            <person name="Zhou L."/>
            <person name="Ni X."/>
            <person name="Tian J."/>
            <person name="Zhou Y."/>
            <person name="Sheng Y."/>
            <person name="Liu T."/>
            <person name="Pan Y."/>
            <person name="Xia L."/>
            <person name="Li J."/>
            <person name="Zhao F."/>
            <person name="Cao W."/>
        </authorList>
    </citation>
    <scope>NUCLEOTIDE SEQUENCE</scope>
    <source>
        <strain evidence="1">Dsil-2018</strain>
    </source>
</reference>
<evidence type="ECO:0000313" key="2">
    <source>
        <dbReference type="Proteomes" id="UP000821865"/>
    </source>
</evidence>
<comment type="caution">
    <text evidence="1">The sequence shown here is derived from an EMBL/GenBank/DDBJ whole genome shotgun (WGS) entry which is preliminary data.</text>
</comment>
<dbReference type="EMBL" id="CM023471">
    <property type="protein sequence ID" value="KAH7965296.1"/>
    <property type="molecule type" value="Genomic_DNA"/>
</dbReference>
<evidence type="ECO:0000313" key="1">
    <source>
        <dbReference type="EMBL" id="KAH7965296.1"/>
    </source>
</evidence>
<accession>A0ACB8DBM6</accession>